<gene>
    <name evidence="1" type="ORF">JI741_25315</name>
</gene>
<organism evidence="1 2">
    <name type="scientific">Chryseolinea lacunae</name>
    <dbReference type="NCBI Taxonomy" id="2801331"/>
    <lineage>
        <taxon>Bacteria</taxon>
        <taxon>Pseudomonadati</taxon>
        <taxon>Bacteroidota</taxon>
        <taxon>Cytophagia</taxon>
        <taxon>Cytophagales</taxon>
        <taxon>Fulvivirgaceae</taxon>
        <taxon>Chryseolinea</taxon>
    </lineage>
</organism>
<accession>A0ABS1KYT8</accession>
<dbReference type="Proteomes" id="UP000613030">
    <property type="component" value="Unassembled WGS sequence"/>
</dbReference>
<evidence type="ECO:0000313" key="1">
    <source>
        <dbReference type="EMBL" id="MBL0744579.1"/>
    </source>
</evidence>
<reference evidence="1 2" key="1">
    <citation type="submission" date="2021-01" db="EMBL/GenBank/DDBJ databases">
        <title>Chryseolinea sp. Jin1 Genome sequencing and assembly.</title>
        <authorList>
            <person name="Kim I."/>
        </authorList>
    </citation>
    <scope>NUCLEOTIDE SEQUENCE [LARGE SCALE GENOMIC DNA]</scope>
    <source>
        <strain evidence="1 2">Jin1</strain>
    </source>
</reference>
<dbReference type="RefSeq" id="WP_202014383.1">
    <property type="nucleotide sequence ID" value="NZ_JAERRB010000011.1"/>
</dbReference>
<sequence length="63" mass="7258">MRNTPSSDNIYPVGMGITAKVNPDLPLTIARYYQRIYYCSVVGQPDHKHFAYFERELVAPPQK</sequence>
<keyword evidence="2" id="KW-1185">Reference proteome</keyword>
<dbReference type="EMBL" id="JAERRB010000011">
    <property type="protein sequence ID" value="MBL0744579.1"/>
    <property type="molecule type" value="Genomic_DNA"/>
</dbReference>
<protein>
    <submittedName>
        <fullName evidence="1">Uncharacterized protein</fullName>
    </submittedName>
</protein>
<comment type="caution">
    <text evidence="1">The sequence shown here is derived from an EMBL/GenBank/DDBJ whole genome shotgun (WGS) entry which is preliminary data.</text>
</comment>
<evidence type="ECO:0000313" key="2">
    <source>
        <dbReference type="Proteomes" id="UP000613030"/>
    </source>
</evidence>
<name>A0ABS1KYT8_9BACT</name>
<proteinExistence type="predicted"/>